<proteinExistence type="inferred from homology"/>
<reference evidence="5" key="2">
    <citation type="submission" date="2023-05" db="EMBL/GenBank/DDBJ databases">
        <authorList>
            <consortium name="Lawrence Berkeley National Laboratory"/>
            <person name="Steindorff A."/>
            <person name="Hensen N."/>
            <person name="Bonometti L."/>
            <person name="Westerberg I."/>
            <person name="Brannstrom I.O."/>
            <person name="Guillou S."/>
            <person name="Cros-Aarteil S."/>
            <person name="Calhoun S."/>
            <person name="Haridas S."/>
            <person name="Kuo A."/>
            <person name="Mondo S."/>
            <person name="Pangilinan J."/>
            <person name="Riley R."/>
            <person name="Labutti K."/>
            <person name="Andreopoulos B."/>
            <person name="Lipzen A."/>
            <person name="Chen C."/>
            <person name="Yanf M."/>
            <person name="Daum C."/>
            <person name="Ng V."/>
            <person name="Clum A."/>
            <person name="Ohm R."/>
            <person name="Martin F."/>
            <person name="Silar P."/>
            <person name="Natvig D."/>
            <person name="Lalanne C."/>
            <person name="Gautier V."/>
            <person name="Ament-Velasquez S.L."/>
            <person name="Kruys A."/>
            <person name="Hutchinson M.I."/>
            <person name="Powell A.J."/>
            <person name="Barry K."/>
            <person name="Miller A.N."/>
            <person name="Grigoriev I.V."/>
            <person name="Debuchy R."/>
            <person name="Gladieux P."/>
            <person name="Thoren M.H."/>
            <person name="Johannesson H."/>
        </authorList>
    </citation>
    <scope>NUCLEOTIDE SEQUENCE</scope>
    <source>
        <strain evidence="5">CBS 508.74</strain>
    </source>
</reference>
<sequence length="119" mass="13292">MDKWGLFNLADHPLPSFYSGRMLVIGESAHASTPHHGLGAGFYMENVAVLPCLLKQLDAYSEILPDDLNAVFAAFDTSRRQRDQWLVESSRRAACLYEWQLSGTAPGHFDAMHADIQAR</sequence>
<dbReference type="EMBL" id="MU853340">
    <property type="protein sequence ID" value="KAK4113144.1"/>
    <property type="molecule type" value="Genomic_DNA"/>
</dbReference>
<protein>
    <recommendedName>
        <fullName evidence="7">FAD-binding domain-containing protein</fullName>
    </recommendedName>
</protein>
<reference evidence="5" key="1">
    <citation type="journal article" date="2023" name="Mol. Phylogenet. Evol.">
        <title>Genome-scale phylogeny and comparative genomics of the fungal order Sordariales.</title>
        <authorList>
            <person name="Hensen N."/>
            <person name="Bonometti L."/>
            <person name="Westerberg I."/>
            <person name="Brannstrom I.O."/>
            <person name="Guillou S."/>
            <person name="Cros-Aarteil S."/>
            <person name="Calhoun S."/>
            <person name="Haridas S."/>
            <person name="Kuo A."/>
            <person name="Mondo S."/>
            <person name="Pangilinan J."/>
            <person name="Riley R."/>
            <person name="LaButti K."/>
            <person name="Andreopoulos B."/>
            <person name="Lipzen A."/>
            <person name="Chen C."/>
            <person name="Yan M."/>
            <person name="Daum C."/>
            <person name="Ng V."/>
            <person name="Clum A."/>
            <person name="Steindorff A."/>
            <person name="Ohm R.A."/>
            <person name="Martin F."/>
            <person name="Silar P."/>
            <person name="Natvig D.O."/>
            <person name="Lalanne C."/>
            <person name="Gautier V."/>
            <person name="Ament-Velasquez S.L."/>
            <person name="Kruys A."/>
            <person name="Hutchinson M.I."/>
            <person name="Powell A.J."/>
            <person name="Barry K."/>
            <person name="Miller A.N."/>
            <person name="Grigoriev I.V."/>
            <person name="Debuchy R."/>
            <person name="Gladieux P."/>
            <person name="Hiltunen Thoren M."/>
            <person name="Johannesson H."/>
        </authorList>
    </citation>
    <scope>NUCLEOTIDE SEQUENCE</scope>
    <source>
        <strain evidence="5">CBS 508.74</strain>
    </source>
</reference>
<evidence type="ECO:0000256" key="2">
    <source>
        <dbReference type="ARBA" id="ARBA00022630"/>
    </source>
</evidence>
<evidence type="ECO:0000313" key="5">
    <source>
        <dbReference type="EMBL" id="KAK4113144.1"/>
    </source>
</evidence>
<dbReference type="PANTHER" id="PTHR46720:SF3">
    <property type="entry name" value="FAD-BINDING DOMAIN-CONTAINING PROTEIN-RELATED"/>
    <property type="match status" value="1"/>
</dbReference>
<keyword evidence="4" id="KW-0560">Oxidoreductase</keyword>
<keyword evidence="6" id="KW-1185">Reference proteome</keyword>
<evidence type="ECO:0008006" key="7">
    <source>
        <dbReference type="Google" id="ProtNLM"/>
    </source>
</evidence>
<comment type="caution">
    <text evidence="5">The sequence shown here is derived from an EMBL/GenBank/DDBJ whole genome shotgun (WGS) entry which is preliminary data.</text>
</comment>
<evidence type="ECO:0000256" key="4">
    <source>
        <dbReference type="ARBA" id="ARBA00023002"/>
    </source>
</evidence>
<comment type="similarity">
    <text evidence="1">Belongs to the paxM FAD-dependent monooxygenase family.</text>
</comment>
<dbReference type="InterPro" id="IPR036188">
    <property type="entry name" value="FAD/NAD-bd_sf"/>
</dbReference>
<evidence type="ECO:0000256" key="3">
    <source>
        <dbReference type="ARBA" id="ARBA00022827"/>
    </source>
</evidence>
<dbReference type="InterPro" id="IPR051104">
    <property type="entry name" value="FAD_monoxygenase"/>
</dbReference>
<name>A0AAN6TET7_9PEZI</name>
<dbReference type="SUPFAM" id="SSF51905">
    <property type="entry name" value="FAD/NAD(P)-binding domain"/>
    <property type="match status" value="1"/>
</dbReference>
<organism evidence="5 6">
    <name type="scientific">Canariomyces notabilis</name>
    <dbReference type="NCBI Taxonomy" id="2074819"/>
    <lineage>
        <taxon>Eukaryota</taxon>
        <taxon>Fungi</taxon>
        <taxon>Dikarya</taxon>
        <taxon>Ascomycota</taxon>
        <taxon>Pezizomycotina</taxon>
        <taxon>Sordariomycetes</taxon>
        <taxon>Sordariomycetidae</taxon>
        <taxon>Sordariales</taxon>
        <taxon>Chaetomiaceae</taxon>
        <taxon>Canariomyces</taxon>
    </lineage>
</organism>
<dbReference type="GO" id="GO:0016491">
    <property type="term" value="F:oxidoreductase activity"/>
    <property type="evidence" value="ECO:0007669"/>
    <property type="project" value="UniProtKB-KW"/>
</dbReference>
<dbReference type="Gene3D" id="3.50.50.60">
    <property type="entry name" value="FAD/NAD(P)-binding domain"/>
    <property type="match status" value="1"/>
</dbReference>
<keyword evidence="2" id="KW-0285">Flavoprotein</keyword>
<dbReference type="GeneID" id="89941798"/>
<evidence type="ECO:0000313" key="6">
    <source>
        <dbReference type="Proteomes" id="UP001302812"/>
    </source>
</evidence>
<dbReference type="RefSeq" id="XP_064670714.1">
    <property type="nucleotide sequence ID" value="XM_064817673.1"/>
</dbReference>
<gene>
    <name evidence="5" type="ORF">N656DRAFT_797672</name>
</gene>
<accession>A0AAN6TET7</accession>
<evidence type="ECO:0000256" key="1">
    <source>
        <dbReference type="ARBA" id="ARBA00007992"/>
    </source>
</evidence>
<dbReference type="GO" id="GO:0044550">
    <property type="term" value="P:secondary metabolite biosynthetic process"/>
    <property type="evidence" value="ECO:0007669"/>
    <property type="project" value="TreeGrafter"/>
</dbReference>
<keyword evidence="3" id="KW-0274">FAD</keyword>
<dbReference type="Proteomes" id="UP001302812">
    <property type="component" value="Unassembled WGS sequence"/>
</dbReference>
<dbReference type="AlphaFoldDB" id="A0AAN6TET7"/>
<dbReference type="PANTHER" id="PTHR46720">
    <property type="entry name" value="HYDROXYLASE, PUTATIVE (AFU_ORTHOLOGUE AFUA_3G01460)-RELATED"/>
    <property type="match status" value="1"/>
</dbReference>